<dbReference type="GO" id="GO:0008763">
    <property type="term" value="F:UDP-N-acetylmuramate-L-alanine ligase activity"/>
    <property type="evidence" value="ECO:0007669"/>
    <property type="project" value="UniProtKB-UniRule"/>
</dbReference>
<comment type="similarity">
    <text evidence="14">Belongs to the MurCDEF family.</text>
</comment>
<evidence type="ECO:0000256" key="4">
    <source>
        <dbReference type="ARBA" id="ARBA00022490"/>
    </source>
</evidence>
<dbReference type="SUPFAM" id="SSF53623">
    <property type="entry name" value="MurD-like peptide ligases, catalytic domain"/>
    <property type="match status" value="1"/>
</dbReference>
<dbReference type="SUPFAM" id="SSF53244">
    <property type="entry name" value="MurD-like peptide ligases, peptide-binding domain"/>
    <property type="match status" value="1"/>
</dbReference>
<dbReference type="GO" id="GO:0005737">
    <property type="term" value="C:cytoplasm"/>
    <property type="evidence" value="ECO:0007669"/>
    <property type="project" value="UniProtKB-SubCell"/>
</dbReference>
<dbReference type="GO" id="GO:0009252">
    <property type="term" value="P:peptidoglycan biosynthetic process"/>
    <property type="evidence" value="ECO:0007669"/>
    <property type="project" value="UniProtKB-UniRule"/>
</dbReference>
<dbReference type="AlphaFoldDB" id="A0A936NEI2"/>
<evidence type="ECO:0000256" key="14">
    <source>
        <dbReference type="HAMAP-Rule" id="MF_00046"/>
    </source>
</evidence>
<comment type="catalytic activity">
    <reaction evidence="13 14">
        <text>UDP-N-acetyl-alpha-D-muramate + L-alanine + ATP = UDP-N-acetyl-alpha-D-muramoyl-L-alanine + ADP + phosphate + H(+)</text>
        <dbReference type="Rhea" id="RHEA:23372"/>
        <dbReference type="ChEBI" id="CHEBI:15378"/>
        <dbReference type="ChEBI" id="CHEBI:30616"/>
        <dbReference type="ChEBI" id="CHEBI:43474"/>
        <dbReference type="ChEBI" id="CHEBI:57972"/>
        <dbReference type="ChEBI" id="CHEBI:70757"/>
        <dbReference type="ChEBI" id="CHEBI:83898"/>
        <dbReference type="ChEBI" id="CHEBI:456216"/>
        <dbReference type="EC" id="6.3.2.8"/>
    </reaction>
</comment>
<evidence type="ECO:0000256" key="11">
    <source>
        <dbReference type="ARBA" id="ARBA00023306"/>
    </source>
</evidence>
<feature type="domain" description="Mur ligase central" evidence="18">
    <location>
        <begin position="135"/>
        <end position="325"/>
    </location>
</feature>
<feature type="binding site" evidence="14">
    <location>
        <begin position="137"/>
        <end position="143"/>
    </location>
    <ligand>
        <name>ATP</name>
        <dbReference type="ChEBI" id="CHEBI:30616"/>
    </ligand>
</feature>
<sequence>MTLPRNDAGDPSGPRHPSASDVAGWLGGEPRHIHLIGLAGTGISALAMILVELGHHVSGSDQRSAPVLDRLVEAGAVAHVGHDPGHVEGADLVICSTAIRADHPERVAATSAGLPVLTRADALAGLTRLRPSIAVSGTHGKTTSTAMMALALRSAGARVSWLVGSTVPALETAASWGDGEWFVVEADESDDTHLALARAAVLLTNAEGEHLDFHGTLGRVIDGYVEFLEGAGATDPDEAPSGGPARPVRVAGADDPGAALVGRAVEGVITFGTASDADWRLEVLGRSVTGTTSTLTSPSGEVIPLSVSVPGDHNATNAAGVVALAGELGFDPFRAAAGVAAFTGTGRRFEHRGVAKGVSFIDDYAHHPTEVAATLAAASGWEGGRVVAVFQPHLYSRTQRLADRFGAALAVADVVVVTDVFAAREDPIEGVDGTLISAAARRHGATDVVDAPDRSTLVEVVAALIRPGDLVLTMGAGDVTAVAEELGAVLPGAVIETP</sequence>
<dbReference type="PANTHER" id="PTHR43445:SF3">
    <property type="entry name" value="UDP-N-ACETYLMURAMATE--L-ALANINE LIGASE"/>
    <property type="match status" value="1"/>
</dbReference>
<evidence type="ECO:0000256" key="12">
    <source>
        <dbReference type="ARBA" id="ARBA00023316"/>
    </source>
</evidence>
<feature type="region of interest" description="Disordered" evidence="15">
    <location>
        <begin position="1"/>
        <end position="24"/>
    </location>
</feature>
<dbReference type="SUPFAM" id="SSF51984">
    <property type="entry name" value="MurCD N-terminal domain"/>
    <property type="match status" value="1"/>
</dbReference>
<comment type="pathway">
    <text evidence="2 14">Cell wall biogenesis; peptidoglycan biosynthesis.</text>
</comment>
<gene>
    <name evidence="14 19" type="primary">murC</name>
    <name evidence="19" type="ORF">IPN02_15200</name>
</gene>
<keyword evidence="7 14" id="KW-0547">Nucleotide-binding</keyword>
<dbReference type="InterPro" id="IPR013221">
    <property type="entry name" value="Mur_ligase_cen"/>
</dbReference>
<dbReference type="Gene3D" id="3.40.50.720">
    <property type="entry name" value="NAD(P)-binding Rossmann-like Domain"/>
    <property type="match status" value="1"/>
</dbReference>
<comment type="caution">
    <text evidence="19">The sequence shown here is derived from an EMBL/GenBank/DDBJ whole genome shotgun (WGS) entry which is preliminary data.</text>
</comment>
<dbReference type="InterPro" id="IPR036565">
    <property type="entry name" value="Mur-like_cat_sf"/>
</dbReference>
<dbReference type="GO" id="GO:0005524">
    <property type="term" value="F:ATP binding"/>
    <property type="evidence" value="ECO:0007669"/>
    <property type="project" value="UniProtKB-UniRule"/>
</dbReference>
<dbReference type="Gene3D" id="3.90.190.20">
    <property type="entry name" value="Mur ligase, C-terminal domain"/>
    <property type="match status" value="1"/>
</dbReference>
<dbReference type="PANTHER" id="PTHR43445">
    <property type="entry name" value="UDP-N-ACETYLMURAMATE--L-ALANINE LIGASE-RELATED"/>
    <property type="match status" value="1"/>
</dbReference>
<dbReference type="Pfam" id="PF01225">
    <property type="entry name" value="Mur_ligase"/>
    <property type="match status" value="1"/>
</dbReference>
<evidence type="ECO:0000256" key="8">
    <source>
        <dbReference type="ARBA" id="ARBA00022840"/>
    </source>
</evidence>
<dbReference type="GO" id="GO:0051301">
    <property type="term" value="P:cell division"/>
    <property type="evidence" value="ECO:0007669"/>
    <property type="project" value="UniProtKB-KW"/>
</dbReference>
<evidence type="ECO:0000256" key="13">
    <source>
        <dbReference type="ARBA" id="ARBA00047833"/>
    </source>
</evidence>
<dbReference type="Gene3D" id="3.40.1190.10">
    <property type="entry name" value="Mur-like, catalytic domain"/>
    <property type="match status" value="1"/>
</dbReference>
<keyword evidence="6 14" id="KW-0132">Cell division</keyword>
<organism evidence="19 20">
    <name type="scientific">Candidatus Neomicrothrix subdominans</name>
    <dbReference type="NCBI Taxonomy" id="2954438"/>
    <lineage>
        <taxon>Bacteria</taxon>
        <taxon>Bacillati</taxon>
        <taxon>Actinomycetota</taxon>
        <taxon>Acidimicrobiia</taxon>
        <taxon>Acidimicrobiales</taxon>
        <taxon>Microthrixaceae</taxon>
        <taxon>Candidatus Neomicrothrix</taxon>
    </lineage>
</organism>
<dbReference type="Pfam" id="PF08245">
    <property type="entry name" value="Mur_ligase_M"/>
    <property type="match status" value="1"/>
</dbReference>
<keyword evidence="11 14" id="KW-0131">Cell cycle</keyword>
<feature type="domain" description="Mur ligase N-terminal catalytic" evidence="16">
    <location>
        <begin position="32"/>
        <end position="128"/>
    </location>
</feature>
<dbReference type="EC" id="6.3.2.8" evidence="3 14"/>
<keyword evidence="8 14" id="KW-0067">ATP-binding</keyword>
<dbReference type="InterPro" id="IPR036615">
    <property type="entry name" value="Mur_ligase_C_dom_sf"/>
</dbReference>
<dbReference type="InterPro" id="IPR050061">
    <property type="entry name" value="MurCDEF_pg_biosynth"/>
</dbReference>
<dbReference type="Pfam" id="PF02875">
    <property type="entry name" value="Mur_ligase_C"/>
    <property type="match status" value="1"/>
</dbReference>
<evidence type="ECO:0000256" key="3">
    <source>
        <dbReference type="ARBA" id="ARBA00012211"/>
    </source>
</evidence>
<reference evidence="19 20" key="1">
    <citation type="submission" date="2020-10" db="EMBL/GenBank/DDBJ databases">
        <title>Connecting structure to function with the recovery of over 1000 high-quality activated sludge metagenome-assembled genomes encoding full-length rRNA genes using long-read sequencing.</title>
        <authorList>
            <person name="Singleton C.M."/>
            <person name="Petriglieri F."/>
            <person name="Kristensen J.M."/>
            <person name="Kirkegaard R.H."/>
            <person name="Michaelsen T.Y."/>
            <person name="Andersen M.H."/>
            <person name="Karst S.M."/>
            <person name="Dueholm M.S."/>
            <person name="Nielsen P.H."/>
            <person name="Albertsen M."/>
        </authorList>
    </citation>
    <scope>NUCLEOTIDE SEQUENCE [LARGE SCALE GENOMIC DNA]</scope>
    <source>
        <strain evidence="19">Lyne_18-Q3-R50-59_MAXAC.006</strain>
    </source>
</reference>
<dbReference type="InterPro" id="IPR000713">
    <property type="entry name" value="Mur_ligase_N"/>
</dbReference>
<evidence type="ECO:0000256" key="6">
    <source>
        <dbReference type="ARBA" id="ARBA00022618"/>
    </source>
</evidence>
<keyword evidence="12 14" id="KW-0961">Cell wall biogenesis/degradation</keyword>
<keyword evidence="9 14" id="KW-0133">Cell shape</keyword>
<dbReference type="GO" id="GO:0008360">
    <property type="term" value="P:regulation of cell shape"/>
    <property type="evidence" value="ECO:0007669"/>
    <property type="project" value="UniProtKB-KW"/>
</dbReference>
<evidence type="ECO:0000259" key="16">
    <source>
        <dbReference type="Pfam" id="PF01225"/>
    </source>
</evidence>
<dbReference type="NCBIfam" id="TIGR01082">
    <property type="entry name" value="murC"/>
    <property type="match status" value="1"/>
</dbReference>
<evidence type="ECO:0000256" key="5">
    <source>
        <dbReference type="ARBA" id="ARBA00022598"/>
    </source>
</evidence>
<evidence type="ECO:0000256" key="1">
    <source>
        <dbReference type="ARBA" id="ARBA00004496"/>
    </source>
</evidence>
<keyword evidence="10 14" id="KW-0573">Peptidoglycan synthesis</keyword>
<dbReference type="InterPro" id="IPR005758">
    <property type="entry name" value="UDP-N-AcMur_Ala_ligase_MurC"/>
</dbReference>
<evidence type="ECO:0000256" key="2">
    <source>
        <dbReference type="ARBA" id="ARBA00004752"/>
    </source>
</evidence>
<keyword evidence="4 14" id="KW-0963">Cytoplasm</keyword>
<evidence type="ECO:0000313" key="20">
    <source>
        <dbReference type="Proteomes" id="UP000727993"/>
    </source>
</evidence>
<keyword evidence="5 14" id="KW-0436">Ligase</keyword>
<dbReference type="InterPro" id="IPR004101">
    <property type="entry name" value="Mur_ligase_C"/>
</dbReference>
<evidence type="ECO:0000256" key="10">
    <source>
        <dbReference type="ARBA" id="ARBA00022984"/>
    </source>
</evidence>
<evidence type="ECO:0000313" key="19">
    <source>
        <dbReference type="EMBL" id="MBK9298149.1"/>
    </source>
</evidence>
<evidence type="ECO:0000256" key="15">
    <source>
        <dbReference type="SAM" id="MobiDB-lite"/>
    </source>
</evidence>
<dbReference type="Proteomes" id="UP000727993">
    <property type="component" value="Unassembled WGS sequence"/>
</dbReference>
<evidence type="ECO:0000259" key="18">
    <source>
        <dbReference type="Pfam" id="PF08245"/>
    </source>
</evidence>
<dbReference type="EMBL" id="JADJZA010000008">
    <property type="protein sequence ID" value="MBK9298149.1"/>
    <property type="molecule type" value="Genomic_DNA"/>
</dbReference>
<comment type="subcellular location">
    <subcellularLocation>
        <location evidence="1 14">Cytoplasm</location>
    </subcellularLocation>
</comment>
<proteinExistence type="inferred from homology"/>
<comment type="function">
    <text evidence="14">Cell wall formation.</text>
</comment>
<accession>A0A936NEI2</accession>
<evidence type="ECO:0000256" key="9">
    <source>
        <dbReference type="ARBA" id="ARBA00022960"/>
    </source>
</evidence>
<name>A0A936NEI2_9ACTN</name>
<feature type="domain" description="Mur ligase C-terminal" evidence="17">
    <location>
        <begin position="347"/>
        <end position="477"/>
    </location>
</feature>
<dbReference type="GO" id="GO:0071555">
    <property type="term" value="P:cell wall organization"/>
    <property type="evidence" value="ECO:0007669"/>
    <property type="project" value="UniProtKB-KW"/>
</dbReference>
<protein>
    <recommendedName>
        <fullName evidence="3 14">UDP-N-acetylmuramate--L-alanine ligase</fullName>
        <ecNumber evidence="3 14">6.3.2.8</ecNumber>
    </recommendedName>
    <alternativeName>
        <fullName evidence="14">UDP-N-acetylmuramoyl-L-alanine synthetase</fullName>
    </alternativeName>
</protein>
<evidence type="ECO:0000256" key="7">
    <source>
        <dbReference type="ARBA" id="ARBA00022741"/>
    </source>
</evidence>
<evidence type="ECO:0000259" key="17">
    <source>
        <dbReference type="Pfam" id="PF02875"/>
    </source>
</evidence>
<dbReference type="HAMAP" id="MF_00046">
    <property type="entry name" value="MurC"/>
    <property type="match status" value="1"/>
</dbReference>